<dbReference type="GeneID" id="43674306"/>
<dbReference type="RefSeq" id="XP_031940884.1">
    <property type="nucleotide sequence ID" value="XM_032089615.1"/>
</dbReference>
<protein>
    <submittedName>
        <fullName evidence="2">Uncharacterized protein</fullName>
    </submittedName>
</protein>
<feature type="region of interest" description="Disordered" evidence="1">
    <location>
        <begin position="23"/>
        <end position="56"/>
    </location>
</feature>
<feature type="region of interest" description="Disordered" evidence="1">
    <location>
        <begin position="396"/>
        <end position="426"/>
    </location>
</feature>
<accession>A0A5N7DBN7</accession>
<keyword evidence="3" id="KW-1185">Reference proteome</keyword>
<evidence type="ECO:0000256" key="1">
    <source>
        <dbReference type="SAM" id="MobiDB-lite"/>
    </source>
</evidence>
<dbReference type="OrthoDB" id="3557758at2759"/>
<gene>
    <name evidence="2" type="ORF">BDV37DRAFT_294372</name>
</gene>
<evidence type="ECO:0000313" key="2">
    <source>
        <dbReference type="EMBL" id="KAE8403565.1"/>
    </source>
</evidence>
<evidence type="ECO:0000313" key="3">
    <source>
        <dbReference type="Proteomes" id="UP000325579"/>
    </source>
</evidence>
<dbReference type="EMBL" id="ML736775">
    <property type="protein sequence ID" value="KAE8403565.1"/>
    <property type="molecule type" value="Genomic_DNA"/>
</dbReference>
<organism evidence="2 3">
    <name type="scientific">Aspergillus pseudonomiae</name>
    <dbReference type="NCBI Taxonomy" id="1506151"/>
    <lineage>
        <taxon>Eukaryota</taxon>
        <taxon>Fungi</taxon>
        <taxon>Dikarya</taxon>
        <taxon>Ascomycota</taxon>
        <taxon>Pezizomycotina</taxon>
        <taxon>Eurotiomycetes</taxon>
        <taxon>Eurotiomycetidae</taxon>
        <taxon>Eurotiales</taxon>
        <taxon>Aspergillaceae</taxon>
        <taxon>Aspergillus</taxon>
        <taxon>Aspergillus subgen. Circumdati</taxon>
    </lineage>
</organism>
<name>A0A5N7DBN7_9EURO</name>
<dbReference type="Proteomes" id="UP000325579">
    <property type="component" value="Unassembled WGS sequence"/>
</dbReference>
<proteinExistence type="predicted"/>
<reference evidence="2 3" key="1">
    <citation type="submission" date="2019-04" db="EMBL/GenBank/DDBJ databases">
        <authorList>
            <consortium name="DOE Joint Genome Institute"/>
            <person name="Mondo S."/>
            <person name="Kjaerbolling I."/>
            <person name="Vesth T."/>
            <person name="Frisvad J.C."/>
            <person name="Nybo J.L."/>
            <person name="Theobald S."/>
            <person name="Kildgaard S."/>
            <person name="Isbrandt T."/>
            <person name="Kuo A."/>
            <person name="Sato A."/>
            <person name="Lyhne E.K."/>
            <person name="Kogle M.E."/>
            <person name="Wiebenga A."/>
            <person name="Kun R.S."/>
            <person name="Lubbers R.J."/>
            <person name="Makela M.R."/>
            <person name="Barry K."/>
            <person name="Chovatia M."/>
            <person name="Clum A."/>
            <person name="Daum C."/>
            <person name="Haridas S."/>
            <person name="He G."/>
            <person name="LaButti K."/>
            <person name="Lipzen A."/>
            <person name="Riley R."/>
            <person name="Salamov A."/>
            <person name="Simmons B.A."/>
            <person name="Magnuson J.K."/>
            <person name="Henrissat B."/>
            <person name="Mortensen U.H."/>
            <person name="Larsen T.O."/>
            <person name="Devries R.P."/>
            <person name="Grigoriev I.V."/>
            <person name="Machida M."/>
            <person name="Baker S.E."/>
            <person name="Andersen M.R."/>
            <person name="Cantor M.N."/>
            <person name="Hua S.X."/>
        </authorList>
    </citation>
    <scope>NUCLEOTIDE SEQUENCE [LARGE SCALE GENOMIC DNA]</scope>
    <source>
        <strain evidence="2 3">CBS 119388</strain>
    </source>
</reference>
<feature type="compositionally biased region" description="Basic and acidic residues" evidence="1">
    <location>
        <begin position="29"/>
        <end position="49"/>
    </location>
</feature>
<sequence length="556" mass="62702">MTEKQGRKSALVGSLQILRSTFNARHNQRGLEDNKDITNGRNTHREAHRSSSLPPITAGICHSSQRQPIVHTCRQSSMPLCQKNPLWKYNNINNDPQRLEISNSRLQTHDSNVRAQHRASCSHCLTGLECSSTKIVSRIPTPAKSPAGDLYSHEVYRKEGRRSVLSSLGRQCVDMNKDASTIYKTDLDKEEERKDFIRRSDTQMLSSERYMFDTDATSAPRFQIRTHHQRTSGIQRATTELSSKIFSNSMHSKNPTPVPCVTVLKAGRPCSLLADIDAKSRPATRLFNPISAFISRLETGAQRNDYIKNDDLSASGRSSGTVKVLLPSRKERIGYHTVPKGKLATHHHQLLETCQPADSKAKANTLKKGDKMEYVKKGLRWTNGFENLKLEIKAKNDAFKPPNPPKAPSRSATRLSPLPDTGNLRHRDQMGRMVSSRSHPTGFRSKLKKPGLTVHADWVSQVSESQPQQYWLGRFVTLVNAFHYEDSFHEPDIATGFGMLSSYSRPLGHPDSNEAGYRIKRAFMVLENVCMNDEASASLRKFRYEYIGKFGDGWMI</sequence>
<dbReference type="AlphaFoldDB" id="A0A5N7DBN7"/>